<protein>
    <submittedName>
        <fullName evidence="1">Conjugal transfer protein</fullName>
    </submittedName>
</protein>
<dbReference type="NCBIfam" id="TIGR02747">
    <property type="entry name" value="TraV"/>
    <property type="match status" value="1"/>
</dbReference>
<geneLocation type="plasmid" evidence="1">
    <name>pKPN3-307_typeA</name>
</geneLocation>
<proteinExistence type="predicted"/>
<dbReference type="PROSITE" id="PS51257">
    <property type="entry name" value="PROKAR_LIPOPROTEIN"/>
    <property type="match status" value="1"/>
</dbReference>
<dbReference type="AlphaFoldDB" id="A0A2Z2GSM7"/>
<dbReference type="Pfam" id="PF09676">
    <property type="entry name" value="TraV"/>
    <property type="match status" value="1"/>
</dbReference>
<dbReference type="EMBL" id="KY271404">
    <property type="protein sequence ID" value="ARR90272.1"/>
    <property type="molecule type" value="Genomic_DNA"/>
</dbReference>
<name>A0A2Z2GSM7_KLEPN</name>
<organism evidence="1">
    <name type="scientific">Klebsiella pneumoniae</name>
    <dbReference type="NCBI Taxonomy" id="573"/>
    <lineage>
        <taxon>Bacteria</taxon>
        <taxon>Pseudomonadati</taxon>
        <taxon>Pseudomonadota</taxon>
        <taxon>Gammaproteobacteria</taxon>
        <taxon>Enterobacterales</taxon>
        <taxon>Enterobacteriaceae</taxon>
        <taxon>Klebsiella/Raoultella group</taxon>
        <taxon>Klebsiella</taxon>
        <taxon>Klebsiella pneumoniae complex</taxon>
    </lineage>
</organism>
<evidence type="ECO:0000313" key="1">
    <source>
        <dbReference type="EMBL" id="ARR90272.1"/>
    </source>
</evidence>
<accession>A0A2Z2GSM7</accession>
<keyword evidence="1" id="KW-0614">Plasmid</keyword>
<dbReference type="NCBIfam" id="NF010293">
    <property type="entry name" value="PRK13733.1"/>
    <property type="match status" value="1"/>
</dbReference>
<sequence>MARNIMKELMLLIPLGSALLLTGCAGTETEFQCNATTSDTCMTMEQANEKAKLKEVRSDAKPAAAGLPQLAEGNFRTTSVNSFPLPPQPNLNRARVAAERERARAVYLNNPTAKNEAIYFETEKRLQSLPVVKMSLPVVASTFTSPSTPPGNYPRPLRKGEETTSLWIAPYVDSDDVYHQPATVLFVVKPSAWGQPRLN</sequence>
<dbReference type="InterPro" id="IPR014118">
    <property type="entry name" value="T4SS_TraV"/>
</dbReference>
<reference evidence="1" key="1">
    <citation type="journal article" date="2017" name="Microb. Genom.">
        <title>Diversity, virulence, and antimicrobial resistance of the KPC-producing Klebsiella pneumoniae ST307 clone.</title>
        <authorList>
            <person name="Villa L."/>
            <person name="Feudi C."/>
            <person name="Fortini D."/>
            <person name="Brisse S."/>
            <person name="Passet V."/>
            <person name="Bonura C."/>
            <person name="Endimiani A."/>
            <person name="Mammina C."/>
            <person name="Ocampo A.M."/>
            <person name="Jimenez J.N."/>
            <person name="Doumith M."/>
            <person name="Woodford N."/>
            <person name="Hopkins K."/>
            <person name="Carattoli A."/>
        </authorList>
    </citation>
    <scope>NUCLEOTIDE SEQUENCE</scope>
    <source>
        <strain evidence="1">Kp-48</strain>
        <plasmid evidence="1">pKPN3-307_typeA</plasmid>
    </source>
</reference>